<reference evidence="1 2" key="1">
    <citation type="journal article" date="2023" name="Science">
        <title>Complex scaffold remodeling in plant triterpene biosynthesis.</title>
        <authorList>
            <person name="De La Pena R."/>
            <person name="Hodgson H."/>
            <person name="Liu J.C."/>
            <person name="Stephenson M.J."/>
            <person name="Martin A.C."/>
            <person name="Owen C."/>
            <person name="Harkess A."/>
            <person name="Leebens-Mack J."/>
            <person name="Jimenez L.E."/>
            <person name="Osbourn A."/>
            <person name="Sattely E.S."/>
        </authorList>
    </citation>
    <scope>NUCLEOTIDE SEQUENCE [LARGE SCALE GENOMIC DNA]</scope>
    <source>
        <strain evidence="2">cv. JPN11</strain>
        <tissue evidence="1">Leaf</tissue>
    </source>
</reference>
<keyword evidence="1" id="KW-0695">RNA-directed DNA polymerase</keyword>
<comment type="caution">
    <text evidence="1">The sequence shown here is derived from an EMBL/GenBank/DDBJ whole genome shotgun (WGS) entry which is preliminary data.</text>
</comment>
<keyword evidence="1" id="KW-0808">Transferase</keyword>
<keyword evidence="2" id="KW-1185">Reference proteome</keyword>
<gene>
    <name evidence="1" type="ORF">OWV82_013394</name>
</gene>
<dbReference type="Proteomes" id="UP001164539">
    <property type="component" value="Chromosome 7"/>
</dbReference>
<sequence>MVRNSDTGSNHPTDDVQGVQALMVEAIRAIAVEAGRAAAREFAQTFRQELADFDRRLERLELGGNKMIEHERRGTDGIPPRGSTLVPQPLGIIHDRTQRDEDSDEDIIDRGAAKEDEDDDYNDGEEVDVVGGDEEEAVSCIVQKLLLAPKKEEEMQRNKIFRMRGTIKNKVCKVIIDSGNSENIMSKALVNALNLPTEKHPSPYKIG</sequence>
<organism evidence="1 2">
    <name type="scientific">Melia azedarach</name>
    <name type="common">Chinaberry tree</name>
    <dbReference type="NCBI Taxonomy" id="155640"/>
    <lineage>
        <taxon>Eukaryota</taxon>
        <taxon>Viridiplantae</taxon>
        <taxon>Streptophyta</taxon>
        <taxon>Embryophyta</taxon>
        <taxon>Tracheophyta</taxon>
        <taxon>Spermatophyta</taxon>
        <taxon>Magnoliopsida</taxon>
        <taxon>eudicotyledons</taxon>
        <taxon>Gunneridae</taxon>
        <taxon>Pentapetalae</taxon>
        <taxon>rosids</taxon>
        <taxon>malvids</taxon>
        <taxon>Sapindales</taxon>
        <taxon>Meliaceae</taxon>
        <taxon>Melia</taxon>
    </lineage>
</organism>
<name>A0ACC1XU82_MELAZ</name>
<proteinExistence type="predicted"/>
<keyword evidence="1" id="KW-0548">Nucleotidyltransferase</keyword>
<accession>A0ACC1XU82</accession>
<dbReference type="EMBL" id="CM051400">
    <property type="protein sequence ID" value="KAJ4714986.1"/>
    <property type="molecule type" value="Genomic_DNA"/>
</dbReference>
<evidence type="ECO:0000313" key="1">
    <source>
        <dbReference type="EMBL" id="KAJ4714986.1"/>
    </source>
</evidence>
<evidence type="ECO:0000313" key="2">
    <source>
        <dbReference type="Proteomes" id="UP001164539"/>
    </source>
</evidence>
<protein>
    <submittedName>
        <fullName evidence="1">RNA-directed DNA polymerase</fullName>
    </submittedName>
</protein>